<dbReference type="Proteomes" id="UP000799640">
    <property type="component" value="Unassembled WGS sequence"/>
</dbReference>
<protein>
    <submittedName>
        <fullName evidence="2">Uncharacterized protein</fullName>
    </submittedName>
</protein>
<evidence type="ECO:0000256" key="1">
    <source>
        <dbReference type="SAM" id="MobiDB-lite"/>
    </source>
</evidence>
<feature type="region of interest" description="Disordered" evidence="1">
    <location>
        <begin position="1"/>
        <end position="20"/>
    </location>
</feature>
<reference evidence="2" key="1">
    <citation type="journal article" date="2020" name="Stud. Mycol.">
        <title>101 Dothideomycetes genomes: a test case for predicting lifestyles and emergence of pathogens.</title>
        <authorList>
            <person name="Haridas S."/>
            <person name="Albert R."/>
            <person name="Binder M."/>
            <person name="Bloem J."/>
            <person name="Labutti K."/>
            <person name="Salamov A."/>
            <person name="Andreopoulos B."/>
            <person name="Baker S."/>
            <person name="Barry K."/>
            <person name="Bills G."/>
            <person name="Bluhm B."/>
            <person name="Cannon C."/>
            <person name="Castanera R."/>
            <person name="Culley D."/>
            <person name="Daum C."/>
            <person name="Ezra D."/>
            <person name="Gonzalez J."/>
            <person name="Henrissat B."/>
            <person name="Kuo A."/>
            <person name="Liang C."/>
            <person name="Lipzen A."/>
            <person name="Lutzoni F."/>
            <person name="Magnuson J."/>
            <person name="Mondo S."/>
            <person name="Nolan M."/>
            <person name="Ohm R."/>
            <person name="Pangilinan J."/>
            <person name="Park H.-J."/>
            <person name="Ramirez L."/>
            <person name="Alfaro M."/>
            <person name="Sun H."/>
            <person name="Tritt A."/>
            <person name="Yoshinaga Y."/>
            <person name="Zwiers L.-H."/>
            <person name="Turgeon B."/>
            <person name="Goodwin S."/>
            <person name="Spatafora J."/>
            <person name="Crous P."/>
            <person name="Grigoriev I."/>
        </authorList>
    </citation>
    <scope>NUCLEOTIDE SEQUENCE</scope>
    <source>
        <strain evidence="2">CBS 262.69</strain>
    </source>
</reference>
<evidence type="ECO:0000313" key="2">
    <source>
        <dbReference type="EMBL" id="KAF2404407.1"/>
    </source>
</evidence>
<organism evidence="2 3">
    <name type="scientific">Trichodelitschia bisporula</name>
    <dbReference type="NCBI Taxonomy" id="703511"/>
    <lineage>
        <taxon>Eukaryota</taxon>
        <taxon>Fungi</taxon>
        <taxon>Dikarya</taxon>
        <taxon>Ascomycota</taxon>
        <taxon>Pezizomycotina</taxon>
        <taxon>Dothideomycetes</taxon>
        <taxon>Dothideomycetes incertae sedis</taxon>
        <taxon>Phaeotrichales</taxon>
        <taxon>Phaeotrichaceae</taxon>
        <taxon>Trichodelitschia</taxon>
    </lineage>
</organism>
<proteinExistence type="predicted"/>
<gene>
    <name evidence="2" type="ORF">EJ06DRAFT_200798</name>
</gene>
<evidence type="ECO:0000313" key="3">
    <source>
        <dbReference type="Proteomes" id="UP000799640"/>
    </source>
</evidence>
<keyword evidence="3" id="KW-1185">Reference proteome</keyword>
<name>A0A6G1I8P4_9PEZI</name>
<dbReference type="EMBL" id="ML996688">
    <property type="protein sequence ID" value="KAF2404407.1"/>
    <property type="molecule type" value="Genomic_DNA"/>
</dbReference>
<dbReference type="AlphaFoldDB" id="A0A6G1I8P4"/>
<accession>A0A6G1I8P4</accession>
<sequence>MDTNVRNALPATGSTLPTNGPPIVVSSNVEDMRRTAIALAMYLKQHEHEKYIDVTYWSKPEDVFPPEIIGSRGPEFGKELVMALAISNHDEVIPYAINWACHYDENWQRLYDDACRPVEAVFSVKEIADKGKKFLALVLKACRLTAAGEIPELQNSPSVLAEKFPHGGGEFS</sequence>
<feature type="compositionally biased region" description="Polar residues" evidence="1">
    <location>
        <begin position="1"/>
        <end position="18"/>
    </location>
</feature>